<dbReference type="GO" id="GO:0052689">
    <property type="term" value="F:carboxylic ester hydrolase activity"/>
    <property type="evidence" value="ECO:0007669"/>
    <property type="project" value="UniProtKB-ARBA"/>
</dbReference>
<reference evidence="2 3" key="1">
    <citation type="journal article" date="2010" name="Stand. Genomic Sci.">
        <title>Complete genome sequence of Haliangium ochraceum type strain (SMP-2).</title>
        <authorList>
            <consortium name="US DOE Joint Genome Institute (JGI-PGF)"/>
            <person name="Ivanova N."/>
            <person name="Daum C."/>
            <person name="Lang E."/>
            <person name="Abt B."/>
            <person name="Kopitz M."/>
            <person name="Saunders E."/>
            <person name="Lapidus A."/>
            <person name="Lucas S."/>
            <person name="Glavina Del Rio T."/>
            <person name="Nolan M."/>
            <person name="Tice H."/>
            <person name="Copeland A."/>
            <person name="Cheng J.F."/>
            <person name="Chen F."/>
            <person name="Bruce D."/>
            <person name="Goodwin L."/>
            <person name="Pitluck S."/>
            <person name="Mavromatis K."/>
            <person name="Pati A."/>
            <person name="Mikhailova N."/>
            <person name="Chen A."/>
            <person name="Palaniappan K."/>
            <person name="Land M."/>
            <person name="Hauser L."/>
            <person name="Chang Y.J."/>
            <person name="Jeffries C.D."/>
            <person name="Detter J.C."/>
            <person name="Brettin T."/>
            <person name="Rohde M."/>
            <person name="Goker M."/>
            <person name="Bristow J."/>
            <person name="Markowitz V."/>
            <person name="Eisen J.A."/>
            <person name="Hugenholtz P."/>
            <person name="Kyrpides N.C."/>
            <person name="Klenk H.P."/>
        </authorList>
    </citation>
    <scope>NUCLEOTIDE SEQUENCE [LARGE SCALE GENOMIC DNA]</scope>
    <source>
        <strain evidence="3">DSM 14365 / CIP 107738 / JCM 11303 / AJ 13395 / SMP-2</strain>
    </source>
</reference>
<evidence type="ECO:0000256" key="1">
    <source>
        <dbReference type="ARBA" id="ARBA00022801"/>
    </source>
</evidence>
<dbReference type="Gene3D" id="3.40.50.1820">
    <property type="entry name" value="alpha/beta hydrolase"/>
    <property type="match status" value="2"/>
</dbReference>
<proteinExistence type="predicted"/>
<protein>
    <recommendedName>
        <fullName evidence="4">Dienelactone hydrolase domain-containing protein</fullName>
    </recommendedName>
</protein>
<dbReference type="STRING" id="502025.Hoch_6412"/>
<dbReference type="eggNOG" id="COG0412">
    <property type="taxonomic scope" value="Bacteria"/>
</dbReference>
<dbReference type="PANTHER" id="PTHR22946:SF9">
    <property type="entry name" value="POLYKETIDE TRANSFERASE AF380"/>
    <property type="match status" value="1"/>
</dbReference>
<dbReference type="eggNOG" id="COG1073">
    <property type="taxonomic scope" value="Bacteria"/>
</dbReference>
<dbReference type="InterPro" id="IPR050261">
    <property type="entry name" value="FrsA_esterase"/>
</dbReference>
<organism evidence="2 3">
    <name type="scientific">Haliangium ochraceum (strain DSM 14365 / JCM 11303 / SMP-2)</name>
    <dbReference type="NCBI Taxonomy" id="502025"/>
    <lineage>
        <taxon>Bacteria</taxon>
        <taxon>Pseudomonadati</taxon>
        <taxon>Myxococcota</taxon>
        <taxon>Polyangia</taxon>
        <taxon>Haliangiales</taxon>
        <taxon>Kofleriaceae</taxon>
        <taxon>Haliangium</taxon>
    </lineage>
</organism>
<dbReference type="PANTHER" id="PTHR22946">
    <property type="entry name" value="DIENELACTONE HYDROLASE DOMAIN-CONTAINING PROTEIN-RELATED"/>
    <property type="match status" value="1"/>
</dbReference>
<dbReference type="HOGENOM" id="CLU_379377_0_0_7"/>
<evidence type="ECO:0008006" key="4">
    <source>
        <dbReference type="Google" id="ProtNLM"/>
    </source>
</evidence>
<keyword evidence="1" id="KW-0378">Hydrolase</keyword>
<dbReference type="Proteomes" id="UP000001880">
    <property type="component" value="Chromosome"/>
</dbReference>
<evidence type="ECO:0000313" key="2">
    <source>
        <dbReference type="EMBL" id="ACY18881.1"/>
    </source>
</evidence>
<sequence length="730" mass="78173">MRFLFSLLSRFANNRSSRAHTAHRYDGFPRMPIHWLCALALLLVGLQGARSAHAQVPLAAPAQEVIDFVSPYDGTRIVGVWATPALQSDGLGGTVPVPAAILMHGYTGPFRSSASPLDPESCELRLDEDEREDLVLKSYYQEMADFLVARGVAVFVPDSFSGRCLEDFLGRSPPDDTSAHAAHRAGDAYASLQHLVGAYSYVDRNAVAAIGLWHGGAAALLAVADVERMDRAPFAASGYPSPGAGYVAPPSSTGDWRFAAAVSINPGTAMYGYLGDSSIEIADEQAQAEGLYGSYAPTLLLCGRDYGSCYEPNSASEYGKFDSLVVKAQYTTPEVAFDSQVFDDADGGFMASSNDDDATGNAAARAQTYAAFESWLLPRIQPAMVPESQLARVSLPAGRHIVSFTSGYDGIDILGALFVPEGEALVVEGRGTRAAVVLLHGSGGMFRDSPLAFHDGPANLLQPGTCAPAIPSSAYDELEVKLSYQEMVEFFLDRGVIVFLPDSFTGRCLEEFRGMQPPNDVYAHPFQRAHDAVEALRYLREDSPVAGLIGRAGVAGYSHGGSSALLAVADLDSMTEAPYAPSAYTDPSYGYGPPPGAVAGLEFTLGVNFYGGVGLYGYLGTNSVSRDDIDEAFGLYGSYAPLFMFGGDQDSIYYEEDDEDDDEYGKFSSFLLKAALTRPDMPVEAQVYAGAEHQILNPYEDDDAPGNADARALIYRSLASRVIPMLQFLP</sequence>
<keyword evidence="3" id="KW-1185">Reference proteome</keyword>
<accession>D0LQ72</accession>
<evidence type="ECO:0000313" key="3">
    <source>
        <dbReference type="Proteomes" id="UP000001880"/>
    </source>
</evidence>
<dbReference type="InterPro" id="IPR029058">
    <property type="entry name" value="AB_hydrolase_fold"/>
</dbReference>
<gene>
    <name evidence="2" type="ordered locus">Hoch_6412</name>
</gene>
<dbReference type="KEGG" id="hoh:Hoch_6412"/>
<dbReference type="SUPFAM" id="SSF53474">
    <property type="entry name" value="alpha/beta-Hydrolases"/>
    <property type="match status" value="2"/>
</dbReference>
<dbReference type="EMBL" id="CP001804">
    <property type="protein sequence ID" value="ACY18881.1"/>
    <property type="molecule type" value="Genomic_DNA"/>
</dbReference>
<dbReference type="AlphaFoldDB" id="D0LQ72"/>
<name>D0LQ72_HALO1</name>